<gene>
    <name evidence="8" type="ORF">PPROV_000051300</name>
</gene>
<keyword evidence="4 7" id="KW-1133">Transmembrane helix</keyword>
<dbReference type="OrthoDB" id="340608at2759"/>
<keyword evidence="3 7" id="KW-0812">Transmembrane</keyword>
<dbReference type="PIRSF" id="PIRSF015840">
    <property type="entry name" value="DUF284_TM_euk"/>
    <property type="match status" value="1"/>
</dbReference>
<dbReference type="Proteomes" id="UP000660262">
    <property type="component" value="Unassembled WGS sequence"/>
</dbReference>
<evidence type="ECO:0000256" key="4">
    <source>
        <dbReference type="ARBA" id="ARBA00022989"/>
    </source>
</evidence>
<dbReference type="GO" id="GO:0005794">
    <property type="term" value="C:Golgi apparatus"/>
    <property type="evidence" value="ECO:0007669"/>
    <property type="project" value="TreeGrafter"/>
</dbReference>
<evidence type="ECO:0000256" key="3">
    <source>
        <dbReference type="ARBA" id="ARBA00022692"/>
    </source>
</evidence>
<feature type="transmembrane region" description="Helical" evidence="7">
    <location>
        <begin position="342"/>
        <end position="366"/>
    </location>
</feature>
<evidence type="ECO:0000256" key="5">
    <source>
        <dbReference type="ARBA" id="ARBA00023136"/>
    </source>
</evidence>
<dbReference type="EMBL" id="BNJQ01000002">
    <property type="protein sequence ID" value="GHP01756.1"/>
    <property type="molecule type" value="Genomic_DNA"/>
</dbReference>
<dbReference type="Pfam" id="PF03381">
    <property type="entry name" value="CDC50"/>
    <property type="match status" value="1"/>
</dbReference>
<proteinExistence type="inferred from homology"/>
<keyword evidence="5 6" id="KW-0472">Membrane</keyword>
<reference evidence="8" key="1">
    <citation type="submission" date="2020-10" db="EMBL/GenBank/DDBJ databases">
        <title>Unveiling of a novel bifunctional photoreceptor, Dualchrome1, isolated from a cosmopolitan green alga.</title>
        <authorList>
            <person name="Suzuki S."/>
            <person name="Kawachi M."/>
        </authorList>
    </citation>
    <scope>NUCLEOTIDE SEQUENCE</scope>
    <source>
        <strain evidence="8">NIES 2893</strain>
    </source>
</reference>
<evidence type="ECO:0000256" key="6">
    <source>
        <dbReference type="PIRNR" id="PIRNR015840"/>
    </source>
</evidence>
<accession>A0A830H3R2</accession>
<evidence type="ECO:0000256" key="2">
    <source>
        <dbReference type="ARBA" id="ARBA00009457"/>
    </source>
</evidence>
<sequence>MAPTSDPVTSRSPELSPLAPLSAKVRTHRGFYSRFLQQELPAYRLIPGARALVAVPGVLGTVIFAVGIALIVASRQVVEVQMNYSDDPWCVFQHGATNGDVPCAVTAQITKDMRAPVHVHYGVDRFHQNSRGYARSVAYNQYHFANRSFATSELYPCIPELFLGSDGYGTEGGGGGGGGGSGDDTSRAALIRPCGLVAWTFFNDTYQLDVTRTTTNLTERVIAFDDDNVARGIARPADLSLFGPVVAQNFNPPEFSQYRGGSTVTRPLNENERFISWMRLAARPAFRKPYARIGTNNGEIVFRAGDVVSVAVHNRFNVYQFGGTKSFVLTTLSWYGGRHDGAGYVFIGAGLAMIVLAAMLATLVFYTSGPYARPSCLKIKARAYADVSLIGAK</sequence>
<dbReference type="PANTHER" id="PTHR10926">
    <property type="entry name" value="CELL CYCLE CONTROL PROTEIN 50"/>
    <property type="match status" value="1"/>
</dbReference>
<comment type="similarity">
    <text evidence="2 6">Belongs to the CDC50/LEM3 family.</text>
</comment>
<dbReference type="InterPro" id="IPR005045">
    <property type="entry name" value="CDC50/LEM3_fam"/>
</dbReference>
<protein>
    <recommendedName>
        <fullName evidence="6">ALA-interacting subunit</fullName>
    </recommendedName>
</protein>
<dbReference type="PANTHER" id="PTHR10926:SF0">
    <property type="entry name" value="CDC50, ISOFORM A"/>
    <property type="match status" value="1"/>
</dbReference>
<feature type="transmembrane region" description="Helical" evidence="7">
    <location>
        <begin position="51"/>
        <end position="73"/>
    </location>
</feature>
<name>A0A830H3R2_9CHLO</name>
<evidence type="ECO:0000256" key="7">
    <source>
        <dbReference type="SAM" id="Phobius"/>
    </source>
</evidence>
<dbReference type="AlphaFoldDB" id="A0A830H3R2"/>
<evidence type="ECO:0000256" key="1">
    <source>
        <dbReference type="ARBA" id="ARBA00004141"/>
    </source>
</evidence>
<comment type="subcellular location">
    <subcellularLocation>
        <location evidence="1">Membrane</location>
        <topology evidence="1">Multi-pass membrane protein</topology>
    </subcellularLocation>
</comment>
<keyword evidence="9" id="KW-1185">Reference proteome</keyword>
<dbReference type="GO" id="GO:0005783">
    <property type="term" value="C:endoplasmic reticulum"/>
    <property type="evidence" value="ECO:0007669"/>
    <property type="project" value="TreeGrafter"/>
</dbReference>
<dbReference type="GO" id="GO:0005886">
    <property type="term" value="C:plasma membrane"/>
    <property type="evidence" value="ECO:0007669"/>
    <property type="project" value="TreeGrafter"/>
</dbReference>
<comment type="caution">
    <text evidence="8">The sequence shown here is derived from an EMBL/GenBank/DDBJ whole genome shotgun (WGS) entry which is preliminary data.</text>
</comment>
<evidence type="ECO:0000313" key="9">
    <source>
        <dbReference type="Proteomes" id="UP000660262"/>
    </source>
</evidence>
<organism evidence="8 9">
    <name type="scientific">Pycnococcus provasolii</name>
    <dbReference type="NCBI Taxonomy" id="41880"/>
    <lineage>
        <taxon>Eukaryota</taxon>
        <taxon>Viridiplantae</taxon>
        <taxon>Chlorophyta</taxon>
        <taxon>Pseudoscourfieldiophyceae</taxon>
        <taxon>Pseudoscourfieldiales</taxon>
        <taxon>Pycnococcaceae</taxon>
        <taxon>Pycnococcus</taxon>
    </lineage>
</organism>
<evidence type="ECO:0000313" key="8">
    <source>
        <dbReference type="EMBL" id="GHP01756.1"/>
    </source>
</evidence>